<name>A0ACB9SBW8_9MYRT</name>
<gene>
    <name evidence="1" type="ORF">MLD38_001222</name>
</gene>
<organism evidence="1 2">
    <name type="scientific">Melastoma candidum</name>
    <dbReference type="NCBI Taxonomy" id="119954"/>
    <lineage>
        <taxon>Eukaryota</taxon>
        <taxon>Viridiplantae</taxon>
        <taxon>Streptophyta</taxon>
        <taxon>Embryophyta</taxon>
        <taxon>Tracheophyta</taxon>
        <taxon>Spermatophyta</taxon>
        <taxon>Magnoliopsida</taxon>
        <taxon>eudicotyledons</taxon>
        <taxon>Gunneridae</taxon>
        <taxon>Pentapetalae</taxon>
        <taxon>rosids</taxon>
        <taxon>malvids</taxon>
        <taxon>Myrtales</taxon>
        <taxon>Melastomataceae</taxon>
        <taxon>Melastomatoideae</taxon>
        <taxon>Melastomateae</taxon>
        <taxon>Melastoma</taxon>
    </lineage>
</organism>
<comment type="caution">
    <text evidence="1">The sequence shown here is derived from an EMBL/GenBank/DDBJ whole genome shotgun (WGS) entry which is preliminary data.</text>
</comment>
<evidence type="ECO:0000313" key="1">
    <source>
        <dbReference type="EMBL" id="KAI4388936.1"/>
    </source>
</evidence>
<protein>
    <submittedName>
        <fullName evidence="1">Uncharacterized protein</fullName>
    </submittedName>
</protein>
<dbReference type="Proteomes" id="UP001057402">
    <property type="component" value="Chromosome 1"/>
</dbReference>
<dbReference type="EMBL" id="CM042880">
    <property type="protein sequence ID" value="KAI4388936.1"/>
    <property type="molecule type" value="Genomic_DNA"/>
</dbReference>
<sequence>MGNYVSCTLAGSIIGRHPRATRVVFPDGEVRQFREPVTAAELMLEAPDFFLANSRSLRMGGRFSALGADEDLEPDDVYVMFPMRRLCSAVTAADLASLYATAKKASSISKGAAVRVLPEEAEEEESSVDDVSTGKLDLDEVEGLCKTEFMHRLSLTRSKKPLLETIVED</sequence>
<keyword evidence="2" id="KW-1185">Reference proteome</keyword>
<proteinExistence type="predicted"/>
<reference evidence="2" key="1">
    <citation type="journal article" date="2023" name="Front. Plant Sci.">
        <title>Chromosomal-level genome assembly of Melastoma candidum provides insights into trichome evolution.</title>
        <authorList>
            <person name="Zhong Y."/>
            <person name="Wu W."/>
            <person name="Sun C."/>
            <person name="Zou P."/>
            <person name="Liu Y."/>
            <person name="Dai S."/>
            <person name="Zhou R."/>
        </authorList>
    </citation>
    <scope>NUCLEOTIDE SEQUENCE [LARGE SCALE GENOMIC DNA]</scope>
</reference>
<accession>A0ACB9SBW8</accession>
<evidence type="ECO:0000313" key="2">
    <source>
        <dbReference type="Proteomes" id="UP001057402"/>
    </source>
</evidence>